<proteinExistence type="predicted"/>
<keyword evidence="1" id="KW-0472">Membrane</keyword>
<gene>
    <name evidence="2" type="ORF">AT728_27645</name>
</gene>
<dbReference type="EMBL" id="LOCL01000024">
    <property type="protein sequence ID" value="KUF19980.1"/>
    <property type="molecule type" value="Genomic_DNA"/>
</dbReference>
<feature type="transmembrane region" description="Helical" evidence="1">
    <location>
        <begin position="79"/>
        <end position="104"/>
    </location>
</feature>
<evidence type="ECO:0000313" key="2">
    <source>
        <dbReference type="EMBL" id="KUF19980.1"/>
    </source>
</evidence>
<name>A0A0W7XAL6_9ACTN</name>
<accession>A0A0W7XAL6</accession>
<protein>
    <submittedName>
        <fullName evidence="2">Uncharacterized protein</fullName>
    </submittedName>
</protein>
<evidence type="ECO:0000256" key="1">
    <source>
        <dbReference type="SAM" id="Phobius"/>
    </source>
</evidence>
<comment type="caution">
    <text evidence="2">The sequence shown here is derived from an EMBL/GenBank/DDBJ whole genome shotgun (WGS) entry which is preliminary data.</text>
</comment>
<keyword evidence="3" id="KW-1185">Reference proteome</keyword>
<dbReference type="STRING" id="1765722.AT728_27645"/>
<dbReference type="Proteomes" id="UP000054804">
    <property type="component" value="Unassembled WGS sequence"/>
</dbReference>
<keyword evidence="1" id="KW-0812">Transmembrane</keyword>
<reference evidence="2 3" key="1">
    <citation type="submission" date="2015-12" db="EMBL/GenBank/DDBJ databases">
        <title>Draft genome sequence of Streptomyces silvensis ATCC 53525, a producer of novel hormone antagonists.</title>
        <authorList>
            <person name="Johnston C.W."/>
            <person name="Li Y."/>
            <person name="Magarvey N.A."/>
        </authorList>
    </citation>
    <scope>NUCLEOTIDE SEQUENCE [LARGE SCALE GENOMIC DNA]</scope>
    <source>
        <strain evidence="2 3">ATCC 53525</strain>
    </source>
</reference>
<evidence type="ECO:0000313" key="3">
    <source>
        <dbReference type="Proteomes" id="UP000054804"/>
    </source>
</evidence>
<keyword evidence="1" id="KW-1133">Transmembrane helix</keyword>
<dbReference type="AlphaFoldDB" id="A0A0W7XAL6"/>
<sequence length="143" mass="15018">MLFSHLASFRAGEGLFGAVQAVLTGGEQRPCPADRLVRPLSAARDHLTCLPRLLVRADLTFVQGAFALIGGGFPGVCAAFTFIGGILACVSGTLALVCQALAFLSELQGLGWPVEAPGCVRRGTAVRCVSAHVMQYAPHPDRR</sequence>
<organism evidence="2 3">
    <name type="scientific">Streptomyces silvensis</name>
    <dbReference type="NCBI Taxonomy" id="1765722"/>
    <lineage>
        <taxon>Bacteria</taxon>
        <taxon>Bacillati</taxon>
        <taxon>Actinomycetota</taxon>
        <taxon>Actinomycetes</taxon>
        <taxon>Kitasatosporales</taxon>
        <taxon>Streptomycetaceae</taxon>
        <taxon>Streptomyces</taxon>
    </lineage>
</organism>